<gene>
    <name evidence="1" type="ORF">HCU67_12755</name>
</gene>
<dbReference type="EMBL" id="JAAWWL010000002">
    <property type="protein sequence ID" value="NKI32819.1"/>
    <property type="molecule type" value="Genomic_DNA"/>
</dbReference>
<comment type="caution">
    <text evidence="1">The sequence shown here is derived from an EMBL/GenBank/DDBJ whole genome shotgun (WGS) entry which is preliminary data.</text>
</comment>
<dbReference type="InterPro" id="IPR014985">
    <property type="entry name" value="WbqC"/>
</dbReference>
<name>A0ABX1GT80_9FLAO</name>
<organism evidence="1 2">
    <name type="scientific">Croceivirga thetidis</name>
    <dbReference type="NCBI Taxonomy" id="2721623"/>
    <lineage>
        <taxon>Bacteria</taxon>
        <taxon>Pseudomonadati</taxon>
        <taxon>Bacteroidota</taxon>
        <taxon>Flavobacteriia</taxon>
        <taxon>Flavobacteriales</taxon>
        <taxon>Flavobacteriaceae</taxon>
        <taxon>Croceivirga</taxon>
    </lineage>
</organism>
<keyword evidence="2" id="KW-1185">Reference proteome</keyword>
<dbReference type="Proteomes" id="UP000718451">
    <property type="component" value="Unassembled WGS sequence"/>
</dbReference>
<reference evidence="1 2" key="1">
    <citation type="submission" date="2020-04" db="EMBL/GenBank/DDBJ databases">
        <authorList>
            <person name="Yoon J."/>
        </authorList>
    </citation>
    <scope>NUCLEOTIDE SEQUENCE [LARGE SCALE GENOMIC DNA]</scope>
    <source>
        <strain evidence="1 2">DJ-13</strain>
    </source>
</reference>
<sequence>MENHHLLHPVYFPNVATLALIVKLPVIWEVYDNFQKQTFRNRCYIATDQGKHMLNVPIKHIGGNQGRQLFKEVKIDYSSAWQKQHWKTLQTSYRTSPFFEYYEDDLSPIFEKKYEFLMDLNFETIQFFCDSFQVTMPLKKSKNYQKTPLDIVDNRSLAIAKTNFSFVQEEYFQVFGERHGFLKNLSGLDLLFNKGPEAMEYLNSIKLE</sequence>
<protein>
    <submittedName>
        <fullName evidence="1">WbqC family protein</fullName>
    </submittedName>
</protein>
<dbReference type="Pfam" id="PF08889">
    <property type="entry name" value="WbqC"/>
    <property type="match status" value="1"/>
</dbReference>
<evidence type="ECO:0000313" key="2">
    <source>
        <dbReference type="Proteomes" id="UP000718451"/>
    </source>
</evidence>
<evidence type="ECO:0000313" key="1">
    <source>
        <dbReference type="EMBL" id="NKI32819.1"/>
    </source>
</evidence>
<dbReference type="RefSeq" id="WP_168552991.1">
    <property type="nucleotide sequence ID" value="NZ_JAAWWL010000002.1"/>
</dbReference>
<accession>A0ABX1GT80</accession>
<proteinExistence type="predicted"/>